<reference evidence="11 12" key="1">
    <citation type="journal article" date="2014" name="Nat. Commun.">
        <title>Klebsormidium flaccidum genome reveals primary factors for plant terrestrial adaptation.</title>
        <authorList>
            <person name="Hori K."/>
            <person name="Maruyama F."/>
            <person name="Fujisawa T."/>
            <person name="Togashi T."/>
            <person name="Yamamoto N."/>
            <person name="Seo M."/>
            <person name="Sato S."/>
            <person name="Yamada T."/>
            <person name="Mori H."/>
            <person name="Tajima N."/>
            <person name="Moriyama T."/>
            <person name="Ikeuchi M."/>
            <person name="Watanabe M."/>
            <person name="Wada H."/>
            <person name="Kobayashi K."/>
            <person name="Saito M."/>
            <person name="Masuda T."/>
            <person name="Sasaki-Sekimoto Y."/>
            <person name="Mashiguchi K."/>
            <person name="Awai K."/>
            <person name="Shimojima M."/>
            <person name="Masuda S."/>
            <person name="Iwai M."/>
            <person name="Nobusawa T."/>
            <person name="Narise T."/>
            <person name="Kondo S."/>
            <person name="Saito H."/>
            <person name="Sato R."/>
            <person name="Murakawa M."/>
            <person name="Ihara Y."/>
            <person name="Oshima-Yamada Y."/>
            <person name="Ohtaka K."/>
            <person name="Satoh M."/>
            <person name="Sonobe K."/>
            <person name="Ishii M."/>
            <person name="Ohtani R."/>
            <person name="Kanamori-Sato M."/>
            <person name="Honoki R."/>
            <person name="Miyazaki D."/>
            <person name="Mochizuki H."/>
            <person name="Umetsu J."/>
            <person name="Higashi K."/>
            <person name="Shibata D."/>
            <person name="Kamiya Y."/>
            <person name="Sato N."/>
            <person name="Nakamura Y."/>
            <person name="Tabata S."/>
            <person name="Ida S."/>
            <person name="Kurokawa K."/>
            <person name="Ohta H."/>
        </authorList>
    </citation>
    <scope>NUCLEOTIDE SEQUENCE [LARGE SCALE GENOMIC DNA]</scope>
    <source>
        <strain evidence="11 12">NIES-2285</strain>
    </source>
</reference>
<dbReference type="SUPFAM" id="SSF51182">
    <property type="entry name" value="RmlC-like cupins"/>
    <property type="match status" value="1"/>
</dbReference>
<feature type="domain" description="Cupin type-1" evidence="10">
    <location>
        <begin position="59"/>
        <end position="198"/>
    </location>
</feature>
<keyword evidence="3 9" id="KW-0052">Apoplast</keyword>
<dbReference type="PROSITE" id="PS00725">
    <property type="entry name" value="GERMIN"/>
    <property type="match status" value="1"/>
</dbReference>
<dbReference type="PRINTS" id="PR00325">
    <property type="entry name" value="GERMIN"/>
</dbReference>
<feature type="binding site" evidence="8">
    <location>
        <position position="106"/>
    </location>
    <ligand>
        <name>Mn(2+)</name>
        <dbReference type="ChEBI" id="CHEBI:29035"/>
    </ligand>
</feature>
<evidence type="ECO:0000256" key="5">
    <source>
        <dbReference type="ARBA" id="ARBA00022723"/>
    </source>
</evidence>
<evidence type="ECO:0000313" key="12">
    <source>
        <dbReference type="Proteomes" id="UP000054558"/>
    </source>
</evidence>
<dbReference type="InterPro" id="IPR019780">
    <property type="entry name" value="Germin_Mn-BS"/>
</dbReference>
<name>A0A1Y1HWZ0_KLENI</name>
<accession>A0A1Y1HWZ0</accession>
<gene>
    <name evidence="11" type="ORF">KFL_001380160</name>
</gene>
<proteinExistence type="inferred from homology"/>
<feature type="binding site" evidence="8">
    <location>
        <position position="99"/>
    </location>
    <ligand>
        <name>Mn(2+)</name>
        <dbReference type="ChEBI" id="CHEBI:29035"/>
    </ligand>
</feature>
<evidence type="ECO:0000256" key="9">
    <source>
        <dbReference type="RuleBase" id="RU366015"/>
    </source>
</evidence>
<feature type="signal peptide" evidence="9">
    <location>
        <begin position="1"/>
        <end position="25"/>
    </location>
</feature>
<dbReference type="AlphaFoldDB" id="A0A1Y1HWZ0"/>
<organism evidence="11 12">
    <name type="scientific">Klebsormidium nitens</name>
    <name type="common">Green alga</name>
    <name type="synonym">Ulothrix nitens</name>
    <dbReference type="NCBI Taxonomy" id="105231"/>
    <lineage>
        <taxon>Eukaryota</taxon>
        <taxon>Viridiplantae</taxon>
        <taxon>Streptophyta</taxon>
        <taxon>Klebsormidiophyceae</taxon>
        <taxon>Klebsormidiales</taxon>
        <taxon>Klebsormidiaceae</taxon>
        <taxon>Klebsormidium</taxon>
    </lineage>
</organism>
<evidence type="ECO:0000256" key="2">
    <source>
        <dbReference type="ARBA" id="ARBA00007456"/>
    </source>
</evidence>
<feature type="binding site" evidence="8">
    <location>
        <position position="145"/>
    </location>
    <ligand>
        <name>Mn(2+)</name>
        <dbReference type="ChEBI" id="CHEBI:29035"/>
    </ligand>
</feature>
<keyword evidence="6 7" id="KW-0464">Manganese</keyword>
<keyword evidence="9" id="KW-0732">Signal</keyword>
<keyword evidence="12" id="KW-1185">Reference proteome</keyword>
<evidence type="ECO:0000313" key="11">
    <source>
        <dbReference type="EMBL" id="GAQ83174.1"/>
    </source>
</evidence>
<feature type="binding site" evidence="8">
    <location>
        <position position="101"/>
    </location>
    <ligand>
        <name>Mn(2+)</name>
        <dbReference type="ChEBI" id="CHEBI:29035"/>
    </ligand>
</feature>
<dbReference type="Pfam" id="PF00190">
    <property type="entry name" value="Cupin_1"/>
    <property type="match status" value="1"/>
</dbReference>
<keyword evidence="4 9" id="KW-0964">Secreted</keyword>
<dbReference type="InterPro" id="IPR001929">
    <property type="entry name" value="Germin"/>
</dbReference>
<dbReference type="InterPro" id="IPR011051">
    <property type="entry name" value="RmlC_Cupin_sf"/>
</dbReference>
<dbReference type="Gene3D" id="2.60.120.10">
    <property type="entry name" value="Jelly Rolls"/>
    <property type="match status" value="1"/>
</dbReference>
<sequence>MAPQLTSVLAALLLVVSVPAFLVSASDPDPLADFIIDGKTATTATGADFTFRGLNKVTIPAGVGANAAVAAPPALPGLKGQGLAYVYLSYAPCGQIPPHTHPRATEILYVVSGQLYVGFVDSNNKLFDATLNVGDVFVFPRGLVHFQQNFNQSQPAVALAAVNSENPGTQFLARTMFGGGLPTNVVQVALAQDAATVNKLVTGFPASGNAVGTPTTGCAAGNGTESRGRKLF</sequence>
<evidence type="ECO:0000259" key="10">
    <source>
        <dbReference type="SMART" id="SM00835"/>
    </source>
</evidence>
<dbReference type="PANTHER" id="PTHR31238">
    <property type="entry name" value="GERMIN-LIKE PROTEIN SUBFAMILY 3 MEMBER 3"/>
    <property type="match status" value="1"/>
</dbReference>
<keyword evidence="5 7" id="KW-0479">Metal-binding</keyword>
<comment type="subcellular location">
    <subcellularLocation>
        <location evidence="1 9">Secreted</location>
        <location evidence="1 9">Extracellular space</location>
        <location evidence="1 9">Apoplast</location>
    </subcellularLocation>
</comment>
<dbReference type="EMBL" id="DF237087">
    <property type="protein sequence ID" value="GAQ83174.1"/>
    <property type="molecule type" value="Genomic_DNA"/>
</dbReference>
<dbReference type="OrthoDB" id="1921208at2759"/>
<feature type="binding site" evidence="7">
    <location>
        <position position="101"/>
    </location>
    <ligand>
        <name>oxalate</name>
        <dbReference type="ChEBI" id="CHEBI:30623"/>
    </ligand>
</feature>
<evidence type="ECO:0000256" key="3">
    <source>
        <dbReference type="ARBA" id="ARBA00022523"/>
    </source>
</evidence>
<dbReference type="InterPro" id="IPR014710">
    <property type="entry name" value="RmlC-like_jellyroll"/>
</dbReference>
<dbReference type="Proteomes" id="UP000054558">
    <property type="component" value="Unassembled WGS sequence"/>
</dbReference>
<dbReference type="STRING" id="105231.A0A1Y1HWZ0"/>
<dbReference type="InterPro" id="IPR006045">
    <property type="entry name" value="Cupin_1"/>
</dbReference>
<dbReference type="OMA" id="PMQATAD"/>
<feature type="binding site" evidence="7">
    <location>
        <position position="106"/>
    </location>
    <ligand>
        <name>oxalate</name>
        <dbReference type="ChEBI" id="CHEBI:30623"/>
    </ligand>
</feature>
<evidence type="ECO:0000256" key="7">
    <source>
        <dbReference type="PIRSR" id="PIRSR601929-1"/>
    </source>
</evidence>
<evidence type="ECO:0000256" key="1">
    <source>
        <dbReference type="ARBA" id="ARBA00004271"/>
    </source>
</evidence>
<protein>
    <recommendedName>
        <fullName evidence="9">Germin-like protein</fullName>
    </recommendedName>
</protein>
<evidence type="ECO:0000256" key="8">
    <source>
        <dbReference type="PIRSR" id="PIRSR601929-2"/>
    </source>
</evidence>
<evidence type="ECO:0000256" key="4">
    <source>
        <dbReference type="ARBA" id="ARBA00022525"/>
    </source>
</evidence>
<dbReference type="SMART" id="SM00835">
    <property type="entry name" value="Cupin_1"/>
    <property type="match status" value="1"/>
</dbReference>
<comment type="similarity">
    <text evidence="2 9">Belongs to the germin family.</text>
</comment>
<dbReference type="GO" id="GO:0048046">
    <property type="term" value="C:apoplast"/>
    <property type="evidence" value="ECO:0007669"/>
    <property type="project" value="UniProtKB-SubCell"/>
</dbReference>
<dbReference type="GO" id="GO:0030145">
    <property type="term" value="F:manganese ion binding"/>
    <property type="evidence" value="ECO:0007669"/>
    <property type="project" value="UniProtKB-UniRule"/>
</dbReference>
<dbReference type="CDD" id="cd02241">
    <property type="entry name" value="cupin_OxOx"/>
    <property type="match status" value="1"/>
</dbReference>
<evidence type="ECO:0000256" key="6">
    <source>
        <dbReference type="ARBA" id="ARBA00023211"/>
    </source>
</evidence>
<feature type="chain" id="PRO_5019616152" description="Germin-like protein" evidence="9">
    <location>
        <begin position="26"/>
        <end position="232"/>
    </location>
</feature>